<comment type="caution">
    <text evidence="1">The sequence shown here is derived from an EMBL/GenBank/DDBJ whole genome shotgun (WGS) entry which is preliminary data.</text>
</comment>
<organism evidence="1 2">
    <name type="scientific">Nonomuraea deserti</name>
    <dbReference type="NCBI Taxonomy" id="1848322"/>
    <lineage>
        <taxon>Bacteria</taxon>
        <taxon>Bacillati</taxon>
        <taxon>Actinomycetota</taxon>
        <taxon>Actinomycetes</taxon>
        <taxon>Streptosporangiales</taxon>
        <taxon>Streptosporangiaceae</taxon>
        <taxon>Nonomuraea</taxon>
    </lineage>
</organism>
<dbReference type="AlphaFoldDB" id="A0A4R4VNM4"/>
<evidence type="ECO:0000313" key="2">
    <source>
        <dbReference type="Proteomes" id="UP000295258"/>
    </source>
</evidence>
<dbReference type="EMBL" id="SMKO01000027">
    <property type="protein sequence ID" value="TDD07282.1"/>
    <property type="molecule type" value="Genomic_DNA"/>
</dbReference>
<dbReference type="InterPro" id="IPR011200">
    <property type="entry name" value="UCP012608"/>
</dbReference>
<reference evidence="1 2" key="1">
    <citation type="submission" date="2019-03" db="EMBL/GenBank/DDBJ databases">
        <title>Draft genome sequences of novel Actinobacteria.</title>
        <authorList>
            <person name="Sahin N."/>
            <person name="Ay H."/>
            <person name="Saygin H."/>
        </authorList>
    </citation>
    <scope>NUCLEOTIDE SEQUENCE [LARGE SCALE GENOMIC DNA]</scope>
    <source>
        <strain evidence="1 2">KC310</strain>
    </source>
</reference>
<sequence length="326" mass="35474">MTAEEYRRFAAMEARGRSPLYEQLAGGVADDRELLDLLAGLPPAKRQPNLLFAATRHVAGTPSGYAEFRRSVLDHREAVVATMLARRTQTNEPARCAALYPLLASLPQPLALLEVGASAGLCLLPDRYGYDYDGSLAGDVGSPVRLRCRVEGEPLGEWPGPGAVTVAWRAGIDLNPLDVTDPDDVRWLRTLVWPEHRHRLDRLDAAIAVAREDPPRIVRGDLNARLGEVAAQAPPHATLVVVHTAVLYYVPEDDRRAFVAQVEGLGCHWISQEAPDVLPGIAARLGRRPPEQTTVYVVALDGRPAAFSALHGGWLRRPAIDPATDA</sequence>
<dbReference type="Pfam" id="PF10094">
    <property type="entry name" value="DUF2332"/>
    <property type="match status" value="1"/>
</dbReference>
<dbReference type="RefSeq" id="WP_132595500.1">
    <property type="nucleotide sequence ID" value="NZ_SMKO01000027.1"/>
</dbReference>
<protein>
    <submittedName>
        <fullName evidence="1">DUF2332 domain-containing protein</fullName>
    </submittedName>
</protein>
<keyword evidence="2" id="KW-1185">Reference proteome</keyword>
<proteinExistence type="predicted"/>
<gene>
    <name evidence="1" type="ORF">E1292_13580</name>
</gene>
<accession>A0A4R4VNM4</accession>
<name>A0A4R4VNM4_9ACTN</name>
<evidence type="ECO:0000313" key="1">
    <source>
        <dbReference type="EMBL" id="TDD07282.1"/>
    </source>
</evidence>
<dbReference type="Proteomes" id="UP000295258">
    <property type="component" value="Unassembled WGS sequence"/>
</dbReference>